<keyword evidence="3" id="KW-1185">Reference proteome</keyword>
<evidence type="ECO:0000313" key="2">
    <source>
        <dbReference type="EMBL" id="GFO07085.1"/>
    </source>
</evidence>
<sequence>MMLTYITYTKLTRWQMQPWKCLKPMAQVPGRFKREYKPIQISILNNIVVYRHIGGTDIRDKISQLLLIRDQHKKVVVVAMFCLLAAVIHVEQATAVPPKFRPEHNPHKFFGFTKSLA</sequence>
<name>A0AAV4AIB6_9GAST</name>
<evidence type="ECO:0000256" key="1">
    <source>
        <dbReference type="SAM" id="Phobius"/>
    </source>
</evidence>
<dbReference type="Proteomes" id="UP000735302">
    <property type="component" value="Unassembled WGS sequence"/>
</dbReference>
<feature type="transmembrane region" description="Helical" evidence="1">
    <location>
        <begin position="75"/>
        <end position="95"/>
    </location>
</feature>
<evidence type="ECO:0000313" key="3">
    <source>
        <dbReference type="Proteomes" id="UP000735302"/>
    </source>
</evidence>
<keyword evidence="1" id="KW-0812">Transmembrane</keyword>
<accession>A0AAV4AIB6</accession>
<reference evidence="2 3" key="1">
    <citation type="journal article" date="2021" name="Elife">
        <title>Chloroplast acquisition without the gene transfer in kleptoplastic sea slugs, Plakobranchus ocellatus.</title>
        <authorList>
            <person name="Maeda T."/>
            <person name="Takahashi S."/>
            <person name="Yoshida T."/>
            <person name="Shimamura S."/>
            <person name="Takaki Y."/>
            <person name="Nagai Y."/>
            <person name="Toyoda A."/>
            <person name="Suzuki Y."/>
            <person name="Arimoto A."/>
            <person name="Ishii H."/>
            <person name="Satoh N."/>
            <person name="Nishiyama T."/>
            <person name="Hasebe M."/>
            <person name="Maruyama T."/>
            <person name="Minagawa J."/>
            <person name="Obokata J."/>
            <person name="Shigenobu S."/>
        </authorList>
    </citation>
    <scope>NUCLEOTIDE SEQUENCE [LARGE SCALE GENOMIC DNA]</scope>
</reference>
<gene>
    <name evidence="2" type="ORF">PoB_003359000</name>
</gene>
<comment type="caution">
    <text evidence="2">The sequence shown here is derived from an EMBL/GenBank/DDBJ whole genome shotgun (WGS) entry which is preliminary data.</text>
</comment>
<keyword evidence="1" id="KW-1133">Transmembrane helix</keyword>
<protein>
    <submittedName>
        <fullName evidence="2">Uncharacterized protein</fullName>
    </submittedName>
</protein>
<organism evidence="2 3">
    <name type="scientific">Plakobranchus ocellatus</name>
    <dbReference type="NCBI Taxonomy" id="259542"/>
    <lineage>
        <taxon>Eukaryota</taxon>
        <taxon>Metazoa</taxon>
        <taxon>Spiralia</taxon>
        <taxon>Lophotrochozoa</taxon>
        <taxon>Mollusca</taxon>
        <taxon>Gastropoda</taxon>
        <taxon>Heterobranchia</taxon>
        <taxon>Euthyneura</taxon>
        <taxon>Panpulmonata</taxon>
        <taxon>Sacoglossa</taxon>
        <taxon>Placobranchoidea</taxon>
        <taxon>Plakobranchidae</taxon>
        <taxon>Plakobranchus</taxon>
    </lineage>
</organism>
<keyword evidence="1" id="KW-0472">Membrane</keyword>
<dbReference type="AlphaFoldDB" id="A0AAV4AIB6"/>
<dbReference type="EMBL" id="BLXT01003833">
    <property type="protein sequence ID" value="GFO07085.1"/>
    <property type="molecule type" value="Genomic_DNA"/>
</dbReference>
<proteinExistence type="predicted"/>